<keyword evidence="6" id="KW-0175">Coiled coil</keyword>
<evidence type="ECO:0000259" key="9">
    <source>
        <dbReference type="PROSITE" id="PS50113"/>
    </source>
</evidence>
<dbReference type="PRINTS" id="PR00344">
    <property type="entry name" value="BCTRLSENSOR"/>
</dbReference>
<dbReference type="CDD" id="cd00082">
    <property type="entry name" value="HisKA"/>
    <property type="match status" value="1"/>
</dbReference>
<dbReference type="SUPFAM" id="SSF55874">
    <property type="entry name" value="ATPase domain of HSP90 chaperone/DNA topoisomerase II/histidine kinase"/>
    <property type="match status" value="1"/>
</dbReference>
<accession>A0A644TIP0</accession>
<feature type="domain" description="PAS" evidence="8">
    <location>
        <begin position="146"/>
        <end position="187"/>
    </location>
</feature>
<dbReference type="InterPro" id="IPR035965">
    <property type="entry name" value="PAS-like_dom_sf"/>
</dbReference>
<keyword evidence="5 10" id="KW-0418">Kinase</keyword>
<dbReference type="SMART" id="SM00388">
    <property type="entry name" value="HisKA"/>
    <property type="match status" value="1"/>
</dbReference>
<dbReference type="PROSITE" id="PS50112">
    <property type="entry name" value="PAS"/>
    <property type="match status" value="1"/>
</dbReference>
<evidence type="ECO:0000256" key="3">
    <source>
        <dbReference type="ARBA" id="ARBA00022553"/>
    </source>
</evidence>
<sequence>MYYNLGIKKIKTEELHVFNQYFSTFLNNISDFIYFIDKEGKILFCSQSFAHLNTKTSWKSLVGKAVIDVIPSGYADIYVKDDAQISSTGEAIIGKIEKHISYEGSDIYIQTSKWPICNDNDEVIGIIGISRDITEFVEEKNNLQNKTNMINLLLNSTAEGIYGMDLDGNCTFVNHACLKILGYNSEEEFLSKNTHNLIHHSHKDGSNMPIEECKIRLATDKGIEVSCEDDVFWKKDNTSIAVEYYSYPQIVDKKVVGGVVTFMDITERKENEKKLKNYNTELKRLNTDKDNFIRILAHDLKNPLNSIMGFSEFILSNYDDIDDHTIKEYCSIINESSIKTFELMEEILLWLKVQSGKLKSNPTQLEPYQIAESISKTLMPITQNKLITIENKIPSDLIIKADINMTKTIIRNLISNAIKYSQVGGKIIINSEKRDNETIIYVEDYGVGMSEKEVEDVFLPHNTQSKEGTMGEKGTGFGLLICNELVLKQDGKIWIESQEGKGSKFIFSLPN</sequence>
<feature type="domain" description="PAC" evidence="9">
    <location>
        <begin position="90"/>
        <end position="145"/>
    </location>
</feature>
<dbReference type="EMBL" id="VSSQ01000033">
    <property type="protein sequence ID" value="MPL66744.1"/>
    <property type="molecule type" value="Genomic_DNA"/>
</dbReference>
<dbReference type="Pfam" id="PF08448">
    <property type="entry name" value="PAS_4"/>
    <property type="match status" value="1"/>
</dbReference>
<keyword evidence="4 10" id="KW-0808">Transferase</keyword>
<dbReference type="InterPro" id="IPR013767">
    <property type="entry name" value="PAS_fold"/>
</dbReference>
<evidence type="ECO:0000256" key="4">
    <source>
        <dbReference type="ARBA" id="ARBA00022679"/>
    </source>
</evidence>
<evidence type="ECO:0000259" key="7">
    <source>
        <dbReference type="PROSITE" id="PS50109"/>
    </source>
</evidence>
<dbReference type="PROSITE" id="PS50113">
    <property type="entry name" value="PAC"/>
    <property type="match status" value="1"/>
</dbReference>
<dbReference type="CDD" id="cd00075">
    <property type="entry name" value="HATPase"/>
    <property type="match status" value="1"/>
</dbReference>
<reference evidence="10" key="1">
    <citation type="submission" date="2019-08" db="EMBL/GenBank/DDBJ databases">
        <authorList>
            <person name="Kucharzyk K."/>
            <person name="Murdoch R.W."/>
            <person name="Higgins S."/>
            <person name="Loffler F."/>
        </authorList>
    </citation>
    <scope>NUCLEOTIDE SEQUENCE</scope>
</reference>
<dbReference type="InterPro" id="IPR004358">
    <property type="entry name" value="Sig_transdc_His_kin-like_C"/>
</dbReference>
<name>A0A644TIP0_9ZZZZ</name>
<dbReference type="NCBIfam" id="TIGR00229">
    <property type="entry name" value="sensory_box"/>
    <property type="match status" value="2"/>
</dbReference>
<dbReference type="InterPro" id="IPR036097">
    <property type="entry name" value="HisK_dim/P_sf"/>
</dbReference>
<feature type="domain" description="Histidine kinase" evidence="7">
    <location>
        <begin position="295"/>
        <end position="511"/>
    </location>
</feature>
<feature type="coiled-coil region" evidence="6">
    <location>
        <begin position="268"/>
        <end position="295"/>
    </location>
</feature>
<evidence type="ECO:0000256" key="5">
    <source>
        <dbReference type="ARBA" id="ARBA00022777"/>
    </source>
</evidence>
<evidence type="ECO:0000256" key="1">
    <source>
        <dbReference type="ARBA" id="ARBA00000085"/>
    </source>
</evidence>
<dbReference type="GO" id="GO:0000155">
    <property type="term" value="F:phosphorelay sensor kinase activity"/>
    <property type="evidence" value="ECO:0007669"/>
    <property type="project" value="InterPro"/>
</dbReference>
<organism evidence="10">
    <name type="scientific">bioreactor metagenome</name>
    <dbReference type="NCBI Taxonomy" id="1076179"/>
    <lineage>
        <taxon>unclassified sequences</taxon>
        <taxon>metagenomes</taxon>
        <taxon>ecological metagenomes</taxon>
    </lineage>
</organism>
<dbReference type="Pfam" id="PF02518">
    <property type="entry name" value="HATPase_c"/>
    <property type="match status" value="1"/>
</dbReference>
<dbReference type="Pfam" id="PF00989">
    <property type="entry name" value="PAS"/>
    <property type="match status" value="1"/>
</dbReference>
<comment type="caution">
    <text evidence="10">The sequence shown here is derived from an EMBL/GenBank/DDBJ whole genome shotgun (WGS) entry which is preliminary data.</text>
</comment>
<dbReference type="InterPro" id="IPR000014">
    <property type="entry name" value="PAS"/>
</dbReference>
<dbReference type="GO" id="GO:0006355">
    <property type="term" value="P:regulation of DNA-templated transcription"/>
    <property type="evidence" value="ECO:0007669"/>
    <property type="project" value="InterPro"/>
</dbReference>
<protein>
    <recommendedName>
        <fullName evidence="2">histidine kinase</fullName>
        <ecNumber evidence="2">2.7.13.3</ecNumber>
    </recommendedName>
</protein>
<comment type="catalytic activity">
    <reaction evidence="1">
        <text>ATP + protein L-histidine = ADP + protein N-phospho-L-histidine.</text>
        <dbReference type="EC" id="2.7.13.3"/>
    </reaction>
</comment>
<keyword evidence="3" id="KW-0597">Phosphoprotein</keyword>
<dbReference type="SMART" id="SM00091">
    <property type="entry name" value="PAS"/>
    <property type="match status" value="2"/>
</dbReference>
<dbReference type="Gene3D" id="1.10.287.130">
    <property type="match status" value="1"/>
</dbReference>
<dbReference type="Gene3D" id="3.30.450.20">
    <property type="entry name" value="PAS domain"/>
    <property type="match status" value="2"/>
</dbReference>
<dbReference type="InterPro" id="IPR005467">
    <property type="entry name" value="His_kinase_dom"/>
</dbReference>
<dbReference type="PANTHER" id="PTHR43304:SF1">
    <property type="entry name" value="PAC DOMAIN-CONTAINING PROTEIN"/>
    <property type="match status" value="1"/>
</dbReference>
<evidence type="ECO:0000256" key="2">
    <source>
        <dbReference type="ARBA" id="ARBA00012438"/>
    </source>
</evidence>
<evidence type="ECO:0000259" key="8">
    <source>
        <dbReference type="PROSITE" id="PS50112"/>
    </source>
</evidence>
<dbReference type="PROSITE" id="PS50109">
    <property type="entry name" value="HIS_KIN"/>
    <property type="match status" value="1"/>
</dbReference>
<evidence type="ECO:0000256" key="6">
    <source>
        <dbReference type="SAM" id="Coils"/>
    </source>
</evidence>
<dbReference type="Pfam" id="PF00512">
    <property type="entry name" value="HisKA"/>
    <property type="match status" value="1"/>
</dbReference>
<dbReference type="AlphaFoldDB" id="A0A644TIP0"/>
<dbReference type="InterPro" id="IPR013656">
    <property type="entry name" value="PAS_4"/>
</dbReference>
<dbReference type="InterPro" id="IPR003594">
    <property type="entry name" value="HATPase_dom"/>
</dbReference>
<dbReference type="InterPro" id="IPR052162">
    <property type="entry name" value="Sensor_kinase/Photoreceptor"/>
</dbReference>
<dbReference type="FunFam" id="3.30.565.10:FF:000006">
    <property type="entry name" value="Sensor histidine kinase WalK"/>
    <property type="match status" value="1"/>
</dbReference>
<dbReference type="Gene3D" id="3.30.565.10">
    <property type="entry name" value="Histidine kinase-like ATPase, C-terminal domain"/>
    <property type="match status" value="1"/>
</dbReference>
<dbReference type="PANTHER" id="PTHR43304">
    <property type="entry name" value="PHYTOCHROME-LIKE PROTEIN CPH1"/>
    <property type="match status" value="1"/>
</dbReference>
<dbReference type="InterPro" id="IPR036890">
    <property type="entry name" value="HATPase_C_sf"/>
</dbReference>
<dbReference type="InterPro" id="IPR003661">
    <property type="entry name" value="HisK_dim/P_dom"/>
</dbReference>
<evidence type="ECO:0000313" key="10">
    <source>
        <dbReference type="EMBL" id="MPL66744.1"/>
    </source>
</evidence>
<gene>
    <name evidence="10" type="primary">rcsC_15</name>
    <name evidence="10" type="ORF">SDC9_12432</name>
</gene>
<dbReference type="InterPro" id="IPR000700">
    <property type="entry name" value="PAS-assoc_C"/>
</dbReference>
<dbReference type="CDD" id="cd00130">
    <property type="entry name" value="PAS"/>
    <property type="match status" value="2"/>
</dbReference>
<proteinExistence type="predicted"/>
<dbReference type="SUPFAM" id="SSF47384">
    <property type="entry name" value="Homodimeric domain of signal transducing histidine kinase"/>
    <property type="match status" value="1"/>
</dbReference>
<dbReference type="SMART" id="SM00387">
    <property type="entry name" value="HATPase_c"/>
    <property type="match status" value="1"/>
</dbReference>
<dbReference type="EC" id="2.7.13.3" evidence="2"/>
<dbReference type="SUPFAM" id="SSF55785">
    <property type="entry name" value="PYP-like sensor domain (PAS domain)"/>
    <property type="match status" value="2"/>
</dbReference>